<evidence type="ECO:0000313" key="2">
    <source>
        <dbReference type="EMBL" id="OWM65079.1"/>
    </source>
</evidence>
<name>A0A218VXS4_PUNGR</name>
<gene>
    <name evidence="2" type="ORF">CDL15_Pgr028797</name>
</gene>
<sequence length="112" mass="12429">MNQSGTLTRSPRSIQDWGHHLAIPTPPPKSPIPMEDADDLGGEVRVIDWWPQATNRLGIPTWSPLSIRSWGRQLATSTHPPRLLVLTEDAGNLGESVTPTHPSFSIFFLELK</sequence>
<dbReference type="EMBL" id="MTKT01005739">
    <property type="protein sequence ID" value="OWM65079.1"/>
    <property type="molecule type" value="Genomic_DNA"/>
</dbReference>
<dbReference type="Proteomes" id="UP000197138">
    <property type="component" value="Unassembled WGS sequence"/>
</dbReference>
<feature type="compositionally biased region" description="Polar residues" evidence="1">
    <location>
        <begin position="1"/>
        <end position="13"/>
    </location>
</feature>
<evidence type="ECO:0000313" key="3">
    <source>
        <dbReference type="Proteomes" id="UP000197138"/>
    </source>
</evidence>
<comment type="caution">
    <text evidence="2">The sequence shown here is derived from an EMBL/GenBank/DDBJ whole genome shotgun (WGS) entry which is preliminary data.</text>
</comment>
<organism evidence="2 3">
    <name type="scientific">Punica granatum</name>
    <name type="common">Pomegranate</name>
    <dbReference type="NCBI Taxonomy" id="22663"/>
    <lineage>
        <taxon>Eukaryota</taxon>
        <taxon>Viridiplantae</taxon>
        <taxon>Streptophyta</taxon>
        <taxon>Embryophyta</taxon>
        <taxon>Tracheophyta</taxon>
        <taxon>Spermatophyta</taxon>
        <taxon>Magnoliopsida</taxon>
        <taxon>eudicotyledons</taxon>
        <taxon>Gunneridae</taxon>
        <taxon>Pentapetalae</taxon>
        <taxon>rosids</taxon>
        <taxon>malvids</taxon>
        <taxon>Myrtales</taxon>
        <taxon>Lythraceae</taxon>
        <taxon>Punica</taxon>
    </lineage>
</organism>
<accession>A0A218VXS4</accession>
<protein>
    <submittedName>
        <fullName evidence="2">Uncharacterized protein</fullName>
    </submittedName>
</protein>
<evidence type="ECO:0000256" key="1">
    <source>
        <dbReference type="SAM" id="MobiDB-lite"/>
    </source>
</evidence>
<proteinExistence type="predicted"/>
<feature type="region of interest" description="Disordered" evidence="1">
    <location>
        <begin position="1"/>
        <end position="38"/>
    </location>
</feature>
<dbReference type="AlphaFoldDB" id="A0A218VXS4"/>
<reference evidence="3" key="1">
    <citation type="journal article" date="2017" name="Plant J.">
        <title>The pomegranate (Punica granatum L.) genome and the genomics of punicalagin biosynthesis.</title>
        <authorList>
            <person name="Qin G."/>
            <person name="Xu C."/>
            <person name="Ming R."/>
            <person name="Tang H."/>
            <person name="Guyot R."/>
            <person name="Kramer E.M."/>
            <person name="Hu Y."/>
            <person name="Yi X."/>
            <person name="Qi Y."/>
            <person name="Xu X."/>
            <person name="Gao Z."/>
            <person name="Pan H."/>
            <person name="Jian J."/>
            <person name="Tian Y."/>
            <person name="Yue Z."/>
            <person name="Xu Y."/>
        </authorList>
    </citation>
    <scope>NUCLEOTIDE SEQUENCE [LARGE SCALE GENOMIC DNA]</scope>
    <source>
        <strain evidence="3">cv. Dabenzi</strain>
    </source>
</reference>